<keyword evidence="4" id="KW-0500">Molybdenum</keyword>
<dbReference type="KEGG" id="dfl:DFE_1496"/>
<feature type="binding site" evidence="4">
    <location>
        <position position="165"/>
    </location>
    <ligand>
        <name>molybdate</name>
        <dbReference type="ChEBI" id="CHEBI:36264"/>
    </ligand>
</feature>
<evidence type="ECO:0000256" key="1">
    <source>
        <dbReference type="ARBA" id="ARBA00009175"/>
    </source>
</evidence>
<keyword evidence="2 4" id="KW-0479">Metal-binding</keyword>
<dbReference type="Proteomes" id="UP000269883">
    <property type="component" value="Chromosome"/>
</dbReference>
<dbReference type="PANTHER" id="PTHR30632:SF14">
    <property type="entry name" value="TUNGSTATE_MOLYBDATE_CHROMATE-BINDING PROTEIN MODA"/>
    <property type="match status" value="1"/>
</dbReference>
<dbReference type="EMBL" id="AP017378">
    <property type="protein sequence ID" value="BBD08222.1"/>
    <property type="molecule type" value="Genomic_DNA"/>
</dbReference>
<evidence type="ECO:0000313" key="7">
    <source>
        <dbReference type="Proteomes" id="UP000269883"/>
    </source>
</evidence>
<dbReference type="SUPFAM" id="SSF53850">
    <property type="entry name" value="Periplasmic binding protein-like II"/>
    <property type="match status" value="1"/>
</dbReference>
<feature type="chain" id="PRO_5016243613" evidence="5">
    <location>
        <begin position="22"/>
        <end position="244"/>
    </location>
</feature>
<dbReference type="InterPro" id="IPR050682">
    <property type="entry name" value="ModA/WtpA"/>
</dbReference>
<dbReference type="Gene3D" id="3.40.190.10">
    <property type="entry name" value="Periplasmic binding protein-like II"/>
    <property type="match status" value="2"/>
</dbReference>
<dbReference type="CDD" id="cd13539">
    <property type="entry name" value="PBP2_AvModA"/>
    <property type="match status" value="1"/>
</dbReference>
<dbReference type="RefSeq" id="WP_126378136.1">
    <property type="nucleotide sequence ID" value="NZ_AP017378.1"/>
</dbReference>
<sequence length="244" mass="26093">MIRATILTLTLLLSLPLSARAADLLIAQAANFMPAMQEIIPAFEKATGIKAEATFASTGKLYAQITNGSPHDIFLAADQKRPDKLHVAGLAEKPFVYALGKVVLWSSKPGLCNRPWHEAAMSASASKIAIANTETAPYGTSAMKALQKAGIWDDIQPKLVHGQSIAQAFQYAHTGAADAGFCAYSSVFTEQGRKGCFSVVEEAPRVVQAACLLKNAPHPEAAQKFIKFLSGPEAKAIKTKYGYE</sequence>
<dbReference type="NCBIfam" id="TIGR01256">
    <property type="entry name" value="modA"/>
    <property type="match status" value="1"/>
</dbReference>
<feature type="binding site" evidence="4">
    <location>
        <position position="58"/>
    </location>
    <ligand>
        <name>molybdate</name>
        <dbReference type="ChEBI" id="CHEBI:36264"/>
    </ligand>
</feature>
<evidence type="ECO:0000256" key="4">
    <source>
        <dbReference type="PIRSR" id="PIRSR004846-1"/>
    </source>
</evidence>
<dbReference type="Pfam" id="PF13531">
    <property type="entry name" value="SBP_bac_11"/>
    <property type="match status" value="1"/>
</dbReference>
<comment type="similarity">
    <text evidence="1">Belongs to the bacterial solute-binding protein ModA family.</text>
</comment>
<evidence type="ECO:0000256" key="5">
    <source>
        <dbReference type="SAM" id="SignalP"/>
    </source>
</evidence>
<dbReference type="GO" id="GO:0046872">
    <property type="term" value="F:metal ion binding"/>
    <property type="evidence" value="ECO:0007669"/>
    <property type="project" value="UniProtKB-KW"/>
</dbReference>
<gene>
    <name evidence="6" type="ORF">DFE_1496</name>
</gene>
<evidence type="ECO:0000313" key="6">
    <source>
        <dbReference type="EMBL" id="BBD08222.1"/>
    </source>
</evidence>
<keyword evidence="7" id="KW-1185">Reference proteome</keyword>
<protein>
    <submittedName>
        <fullName evidence="6">Molybdenum ABC transporter periplasmic molybdate-binding protein</fullName>
    </submittedName>
</protein>
<dbReference type="PIRSF" id="PIRSF004846">
    <property type="entry name" value="ModA"/>
    <property type="match status" value="1"/>
</dbReference>
<keyword evidence="3 5" id="KW-0732">Signal</keyword>
<name>A0A2Z6AY75_9BACT</name>
<proteinExistence type="inferred from homology"/>
<evidence type="ECO:0000256" key="3">
    <source>
        <dbReference type="ARBA" id="ARBA00022729"/>
    </source>
</evidence>
<dbReference type="PANTHER" id="PTHR30632">
    <property type="entry name" value="MOLYBDATE-BINDING PERIPLASMIC PROTEIN"/>
    <property type="match status" value="1"/>
</dbReference>
<dbReference type="InterPro" id="IPR005950">
    <property type="entry name" value="ModA"/>
</dbReference>
<dbReference type="OrthoDB" id="9785015at2"/>
<accession>A0A2Z6AY75</accession>
<feature type="signal peptide" evidence="5">
    <location>
        <begin position="1"/>
        <end position="21"/>
    </location>
</feature>
<organism evidence="6 7">
    <name type="scientific">Desulfovibrio ferrophilus</name>
    <dbReference type="NCBI Taxonomy" id="241368"/>
    <lineage>
        <taxon>Bacteria</taxon>
        <taxon>Pseudomonadati</taxon>
        <taxon>Thermodesulfobacteriota</taxon>
        <taxon>Desulfovibrionia</taxon>
        <taxon>Desulfovibrionales</taxon>
        <taxon>Desulfovibrionaceae</taxon>
        <taxon>Desulfovibrio</taxon>
    </lineage>
</organism>
<evidence type="ECO:0000256" key="2">
    <source>
        <dbReference type="ARBA" id="ARBA00022723"/>
    </source>
</evidence>
<dbReference type="AlphaFoldDB" id="A0A2Z6AY75"/>
<dbReference type="InterPro" id="IPR044084">
    <property type="entry name" value="AvModA-like_subst-bd"/>
</dbReference>
<dbReference type="GO" id="GO:0030973">
    <property type="term" value="F:molybdate ion binding"/>
    <property type="evidence" value="ECO:0007669"/>
    <property type="project" value="InterPro"/>
</dbReference>
<reference evidence="6 7" key="1">
    <citation type="journal article" date="2018" name="Sci. Adv.">
        <title>Multi-heme cytochromes provide a pathway for survival in energy-limited environments.</title>
        <authorList>
            <person name="Deng X."/>
            <person name="Dohmae N."/>
            <person name="Nealson K.H."/>
            <person name="Hashimoto K."/>
            <person name="Okamoto A."/>
        </authorList>
    </citation>
    <scope>NUCLEOTIDE SEQUENCE [LARGE SCALE GENOMIC DNA]</scope>
    <source>
        <strain evidence="6 7">IS5</strain>
    </source>
</reference>
<dbReference type="GO" id="GO:0015689">
    <property type="term" value="P:molybdate ion transport"/>
    <property type="evidence" value="ECO:0007669"/>
    <property type="project" value="InterPro"/>
</dbReference>